<dbReference type="InterPro" id="IPR042229">
    <property type="entry name" value="Listeria/Bacterioides_rpt_sf"/>
</dbReference>
<dbReference type="Gene3D" id="2.60.40.4270">
    <property type="entry name" value="Listeria-Bacteroides repeat domain"/>
    <property type="match status" value="3"/>
</dbReference>
<dbReference type="EMBL" id="JBBMFS010000002">
    <property type="protein sequence ID" value="MEQ2553851.1"/>
    <property type="molecule type" value="Genomic_DNA"/>
</dbReference>
<accession>A0ABV1H2E0</accession>
<evidence type="ECO:0000313" key="2">
    <source>
        <dbReference type="EMBL" id="MEQ2553851.1"/>
    </source>
</evidence>
<organism evidence="2 3">
    <name type="scientific">Lachnospira intestinalis</name>
    <dbReference type="NCBI Taxonomy" id="3133158"/>
    <lineage>
        <taxon>Bacteria</taxon>
        <taxon>Bacillati</taxon>
        <taxon>Bacillota</taxon>
        <taxon>Clostridia</taxon>
        <taxon>Lachnospirales</taxon>
        <taxon>Lachnospiraceae</taxon>
        <taxon>Lachnospira</taxon>
    </lineage>
</organism>
<dbReference type="Proteomes" id="UP001546774">
    <property type="component" value="Unassembled WGS sequence"/>
</dbReference>
<dbReference type="SUPFAM" id="SSF50370">
    <property type="entry name" value="Ricin B-like lectins"/>
    <property type="match status" value="1"/>
</dbReference>
<dbReference type="InterPro" id="IPR013378">
    <property type="entry name" value="InlB-like_B-rpt"/>
</dbReference>
<evidence type="ECO:0000256" key="1">
    <source>
        <dbReference type="ARBA" id="ARBA00004196"/>
    </source>
</evidence>
<dbReference type="PROSITE" id="PS50231">
    <property type="entry name" value="RICIN_B_LECTIN"/>
    <property type="match status" value="1"/>
</dbReference>
<dbReference type="Gene3D" id="2.80.10.50">
    <property type="match status" value="1"/>
</dbReference>
<keyword evidence="3" id="KW-1185">Reference proteome</keyword>
<dbReference type="Pfam" id="PF09479">
    <property type="entry name" value="Flg_new"/>
    <property type="match status" value="3"/>
</dbReference>
<dbReference type="NCBIfam" id="TIGR02543">
    <property type="entry name" value="List_Bact_rpt"/>
    <property type="match status" value="1"/>
</dbReference>
<evidence type="ECO:0000313" key="3">
    <source>
        <dbReference type="Proteomes" id="UP001546774"/>
    </source>
</evidence>
<protein>
    <submittedName>
        <fullName evidence="2">InlB B-repeat-containing protein</fullName>
    </submittedName>
</protein>
<comment type="subcellular location">
    <subcellularLocation>
        <location evidence="1">Cell envelope</location>
    </subcellularLocation>
</comment>
<reference evidence="2" key="1">
    <citation type="submission" date="2024-03" db="EMBL/GenBank/DDBJ databases">
        <title>Human intestinal bacterial collection.</title>
        <authorList>
            <person name="Pauvert C."/>
            <person name="Hitch T.C.A."/>
            <person name="Clavel T."/>
        </authorList>
    </citation>
    <scope>NUCLEOTIDE SEQUENCE [LARGE SCALE GENOMIC DNA]</scope>
    <source>
        <strain evidence="2">CLA-AA-H89B</strain>
    </source>
</reference>
<sequence length="1033" mass="116094">QQYAYHGGDNQLWTLKMAGDGYFYICSKLGNCTSLDSSSLVLDLWGYSTDNGTNITISGYHGSDNQQWYLWDNTINLSAEWTSTNYKVDYNADGGTLLDENGNETTDTVRTYEYDRIYNFLKAKRAYTVSYETNGGTAAINSSNTDAPGTFNGWNEQLDSNTTHGEVKGWDGWSVGTWNWAAYYNGNSDLLRATNNTYDTMWAILHYREHGIDEGRTFNGASYWLPALSFKNLTANGGTVNVKADYTNGTVTLPNAEKASVEIDGKNVSYTFDGWYLDSALTSRVGGAGDTYTPAGNTTLYAKYTTQSENLIFNQKIRVRYENADGTWTSYSTIFDQDFRTGDTVDYDFGSLDTDKWVRPAAVKYTVSGQYQTEGYTTSVDIYRQTYNVTVTYDNADAFSAKSGEGTYRWGENVTASVTLSEKTAQYTYRFAGFETDSRLTFRNGTSKTSNPVTFVMPEENVTLKACSASQTNEYTVTVEHYLMDMDGTYPGTPYETTQKPYKYGSELNLIDAANEYEGFTVNPDKTKEMNPGYTGTVTGDVKLKIYYDRNRYTVTVEHYYMDTAGNYPDKPSVAEALTPYYGETLVHKNHVREIKGLSFNENKTIQENGNRTQTQVKGTTTVRLYYDRTVCTVTYDYRTNGGTSADKETVKTYYGADADLSVAAYKNGWEHAGWNTESDSETGLPRYTVTGNVTLYAVYRKDITVTFVDFAQTYKREGSMYNNDTYALIDAPQCSAYGGWENVSDVTAVGFNSRADITAEGAEKMEVKSGEEHLKIPDSITYYTVCRADVTLTYELNGGTENDTTKPVTKTVYCNAAAPQEVKGFKLQLGESVKESVDLDGYTHSYAFATWAESSPESETRFPCNADYVLKENTTMYAVWDETVTPITYYIGFDGNAGTAARNIPDKMEVQYGEEVVLPEQKPERTGFTFMGWNTRTDGQGTEYQPQDTVKNLTTVNHATVKLYARWKQRRIILVKAASTVYNDTIIKRIPGDEEWYDSVGHLTIDELKNYPDELCEQVWHIDKQGNITRVK</sequence>
<comment type="caution">
    <text evidence="2">The sequence shown here is derived from an EMBL/GenBank/DDBJ whole genome shotgun (WGS) entry which is preliminary data.</text>
</comment>
<proteinExistence type="predicted"/>
<gene>
    <name evidence="2" type="ORF">WMO37_02340</name>
</gene>
<dbReference type="CDD" id="cd00161">
    <property type="entry name" value="beta-trefoil_Ricin-like"/>
    <property type="match status" value="1"/>
</dbReference>
<dbReference type="InterPro" id="IPR035992">
    <property type="entry name" value="Ricin_B-like_lectins"/>
</dbReference>
<name>A0ABV1H2E0_9FIRM</name>
<feature type="non-terminal residue" evidence="2">
    <location>
        <position position="1"/>
    </location>
</feature>